<dbReference type="EMBL" id="CP019285">
    <property type="protein sequence ID" value="APW97420.1"/>
    <property type="molecule type" value="Genomic_DNA"/>
</dbReference>
<feature type="compositionally biased region" description="Pro residues" evidence="1">
    <location>
        <begin position="79"/>
        <end position="88"/>
    </location>
</feature>
<evidence type="ECO:0000313" key="5">
    <source>
        <dbReference type="Proteomes" id="UP000186547"/>
    </source>
</evidence>
<dbReference type="Proteomes" id="UP000011555">
    <property type="component" value="Unassembled WGS sequence"/>
</dbReference>
<dbReference type="AlphaFoldDB" id="M0M0X5"/>
<dbReference type="KEGG" id="hlc:CHINAEXTREME06380"/>
<dbReference type="GeneID" id="30920734"/>
<accession>M0M0X5</accession>
<evidence type="ECO:0000256" key="1">
    <source>
        <dbReference type="SAM" id="MobiDB-lite"/>
    </source>
</evidence>
<keyword evidence="4" id="KW-1185">Reference proteome</keyword>
<protein>
    <submittedName>
        <fullName evidence="3">Uncharacterized protein</fullName>
    </submittedName>
</protein>
<evidence type="ECO:0000313" key="2">
    <source>
        <dbReference type="EMBL" id="APW97420.1"/>
    </source>
</evidence>
<evidence type="ECO:0000313" key="3">
    <source>
        <dbReference type="EMBL" id="EMA38284.1"/>
    </source>
</evidence>
<feature type="region of interest" description="Disordered" evidence="1">
    <location>
        <begin position="48"/>
        <end position="96"/>
    </location>
</feature>
<feature type="compositionally biased region" description="Basic and acidic residues" evidence="1">
    <location>
        <begin position="60"/>
        <end position="69"/>
    </location>
</feature>
<reference evidence="2" key="3">
    <citation type="submission" date="2017-01" db="EMBL/GenBank/DDBJ databases">
        <authorList>
            <person name="Mah S.A."/>
            <person name="Swanson W.J."/>
            <person name="Moy G.W."/>
            <person name="Vacquier V.D."/>
        </authorList>
    </citation>
    <scope>NUCLEOTIDE SEQUENCE</scope>
    <source>
        <strain evidence="2">AJ5</strain>
    </source>
</reference>
<reference evidence="2 5" key="1">
    <citation type="journal article" date="2011" name="J. Bacteriol.">
        <title>Genome sequence of Halobiforma lacisalsi AJ5, an extremely halophilic archaeon which harbors a bop gene.</title>
        <authorList>
            <person name="Jiang X."/>
            <person name="Wang S."/>
            <person name="Cheng H."/>
            <person name="Huo Y."/>
            <person name="Zhang X."/>
            <person name="Zhu X."/>
            <person name="Han X."/>
            <person name="Ni P."/>
            <person name="Wu M."/>
        </authorList>
    </citation>
    <scope>NUCLEOTIDE SEQUENCE [LARGE SCALE GENOMIC DNA]</scope>
    <source>
        <strain evidence="2 5">AJ5</strain>
    </source>
</reference>
<organism evidence="3 4">
    <name type="scientific">Natronobacterium lacisalsi AJ5</name>
    <dbReference type="NCBI Taxonomy" id="358396"/>
    <lineage>
        <taxon>Archaea</taxon>
        <taxon>Methanobacteriati</taxon>
        <taxon>Methanobacteriota</taxon>
        <taxon>Stenosarchaea group</taxon>
        <taxon>Halobacteria</taxon>
        <taxon>Halobacteriales</taxon>
        <taxon>Natrialbaceae</taxon>
        <taxon>Natronobacterium</taxon>
    </lineage>
</organism>
<reference evidence="3 4" key="2">
    <citation type="journal article" date="2014" name="PLoS Genet.">
        <title>Phylogenetically driven sequencing of extremely halophilic archaea reveals strategies for static and dynamic osmo-response.</title>
        <authorList>
            <person name="Becker E.A."/>
            <person name="Seitzer P.M."/>
            <person name="Tritt A."/>
            <person name="Larsen D."/>
            <person name="Krusor M."/>
            <person name="Yao A.I."/>
            <person name="Wu D."/>
            <person name="Madern D."/>
            <person name="Eisen J.A."/>
            <person name="Darling A.E."/>
            <person name="Facciotti M.T."/>
        </authorList>
    </citation>
    <scope>NUCLEOTIDE SEQUENCE [LARGE SCALE GENOMIC DNA]</scope>
    <source>
        <strain evidence="3 4">AJ5</strain>
    </source>
</reference>
<proteinExistence type="predicted"/>
<name>M0M0X5_NATLA</name>
<dbReference type="RefSeq" id="WP_007139813.1">
    <property type="nucleotide sequence ID" value="NZ_CP019285.1"/>
</dbReference>
<evidence type="ECO:0000313" key="4">
    <source>
        <dbReference type="Proteomes" id="UP000011555"/>
    </source>
</evidence>
<dbReference type="Proteomes" id="UP000186547">
    <property type="component" value="Chromosome"/>
</dbReference>
<gene>
    <name evidence="3" type="ORF">C445_00245</name>
    <name evidence="2" type="ORF">CHINAEXTREME_06380</name>
</gene>
<sequence length="96" mass="11649">MRIRIRLEMIRIRNRIPVNENRTMERKSLTRTTGKIQSTTLIRTTKRKIRTRRKMTKKKTTIDDRLQVHRRDHRRPPHPARQPIPVPTHRPTSVET</sequence>
<dbReference type="EMBL" id="AOLZ01000002">
    <property type="protein sequence ID" value="EMA38284.1"/>
    <property type="molecule type" value="Genomic_DNA"/>
</dbReference>
<feature type="compositionally biased region" description="Basic residues" evidence="1">
    <location>
        <begin position="48"/>
        <end position="59"/>
    </location>
</feature>